<evidence type="ECO:0000313" key="1">
    <source>
        <dbReference type="EMBL" id="SNZ28669.1"/>
    </source>
</evidence>
<dbReference type="EMBL" id="LT907846">
    <property type="protein sequence ID" value="SNZ28669.1"/>
    <property type="molecule type" value="Genomic_DNA"/>
</dbReference>
<name>A0A285PNR8_9LACO</name>
<sequence>MYRIQINLIIIQGLFYTNGPCQSLIYRPLYFRLKSKGQKSIRNYQNRP</sequence>
<organism evidence="1">
    <name type="scientific">Ligilactobacillus acidipiscis</name>
    <dbReference type="NCBI Taxonomy" id="89059"/>
    <lineage>
        <taxon>Bacteria</taxon>
        <taxon>Bacillati</taxon>
        <taxon>Bacillota</taxon>
        <taxon>Bacilli</taxon>
        <taxon>Lactobacillales</taxon>
        <taxon>Lactobacillaceae</taxon>
        <taxon>Ligilactobacillus</taxon>
    </lineage>
</organism>
<dbReference type="AlphaFoldDB" id="A0A285PNR8"/>
<accession>A0A285PNR8</accession>
<reference evidence="1" key="1">
    <citation type="submission" date="2017-08" db="EMBL/GenBank/DDBJ databases">
        <authorList>
            <person name="de Groot N.N."/>
        </authorList>
    </citation>
    <scope>NUCLEOTIDE SEQUENCE</scope>
    <source>
        <strain evidence="1">ACA-DC 1533</strain>
    </source>
</reference>
<proteinExistence type="predicted"/>
<protein>
    <submittedName>
        <fullName evidence="1">Uncharacterized protein</fullName>
    </submittedName>
</protein>
<gene>
    <name evidence="1" type="ORF">PLAC3_P14</name>
</gene>